<keyword evidence="1" id="KW-1185">Reference proteome</keyword>
<dbReference type="RefSeq" id="XP_075087985.1">
    <property type="nucleotide sequence ID" value="XM_075231884.1"/>
</dbReference>
<protein>
    <submittedName>
        <fullName evidence="2">Uncharacterized protein LOC142169940</fullName>
    </submittedName>
</protein>
<evidence type="ECO:0000313" key="1">
    <source>
        <dbReference type="Proteomes" id="UP000790787"/>
    </source>
</evidence>
<reference evidence="1" key="1">
    <citation type="journal article" date="2014" name="Nat. Commun.">
        <title>The tobacco genome sequence and its comparison with those of tomato and potato.</title>
        <authorList>
            <person name="Sierro N."/>
            <person name="Battey J.N."/>
            <person name="Ouadi S."/>
            <person name="Bakaher N."/>
            <person name="Bovet L."/>
            <person name="Willig A."/>
            <person name="Goepfert S."/>
            <person name="Peitsch M.C."/>
            <person name="Ivanov N.V."/>
        </authorList>
    </citation>
    <scope>NUCLEOTIDE SEQUENCE [LARGE SCALE GENOMIC DNA]</scope>
</reference>
<dbReference type="Proteomes" id="UP000790787">
    <property type="component" value="Chromosome 15"/>
</dbReference>
<organism evidence="1 2">
    <name type="scientific">Nicotiana tabacum</name>
    <name type="common">Common tobacco</name>
    <dbReference type="NCBI Taxonomy" id="4097"/>
    <lineage>
        <taxon>Eukaryota</taxon>
        <taxon>Viridiplantae</taxon>
        <taxon>Streptophyta</taxon>
        <taxon>Embryophyta</taxon>
        <taxon>Tracheophyta</taxon>
        <taxon>Spermatophyta</taxon>
        <taxon>Magnoliopsida</taxon>
        <taxon>eudicotyledons</taxon>
        <taxon>Gunneridae</taxon>
        <taxon>Pentapetalae</taxon>
        <taxon>asterids</taxon>
        <taxon>lamiids</taxon>
        <taxon>Solanales</taxon>
        <taxon>Solanaceae</taxon>
        <taxon>Nicotianoideae</taxon>
        <taxon>Nicotianeae</taxon>
        <taxon>Nicotiana</taxon>
    </lineage>
</organism>
<sequence length="493" mass="56796">MDIFTDMVEDIMQVFMDDFSVVVDSFDDCLRNLKRVLKRCVETNLALNWERSHFMVHEDFEELKKRLVTSSIIVAPDWEQPFELMRDANDYAVGAVLGQRKDKVMHPIYYASRTLSGAQLNYTVTEKEMLAVVFTFDKFRSYLIGSKACHASPYDGHFGGVRIAGNVLESGFYWPTLFKDAHIWVKGCNECQRTGNISRRYEIPMNPIQEVEVFDVWVIDFMGPFVSSHGNKYILVAVDYVSKWVEAAALRTNDAKGIIGFLRKSIFTRFGTPRAIISDRGTHFCNRAFAKLLEKYDVCHKDATPYHSQTSGQVEVSNKEIKSILTKTVNTTRTDWERKLDDALWAYLELEHIALWALGQLNLDIEAVGTCRVTELHELDEFHYHAFDSTRLYKERMKMMHDKKILKRTFKPGDMVLLYNSRLRLFSGKLKSRWSGPFSVVEIHPTGAIEIAAANDSRMFRVNGNRLKHYLGMEDAKVVSVTHLLEPPRLSEP</sequence>
<accession>A0AC58SSQ5</accession>
<name>A0AC58SSQ5_TOBAC</name>
<proteinExistence type="predicted"/>
<evidence type="ECO:0000313" key="2">
    <source>
        <dbReference type="RefSeq" id="XP_075087985.1"/>
    </source>
</evidence>
<reference evidence="2" key="2">
    <citation type="submission" date="2025-08" db="UniProtKB">
        <authorList>
            <consortium name="RefSeq"/>
        </authorList>
    </citation>
    <scope>IDENTIFICATION</scope>
    <source>
        <tissue evidence="2">Leaf</tissue>
    </source>
</reference>
<gene>
    <name evidence="2" type="primary">LOC142169940</name>
</gene>